<protein>
    <recommendedName>
        <fullName evidence="4">BZIP domain-containing protein</fullName>
    </recommendedName>
</protein>
<gene>
    <name evidence="2" type="ORF">A3770_13p69850</name>
</gene>
<evidence type="ECO:0000313" key="3">
    <source>
        <dbReference type="Proteomes" id="UP000316726"/>
    </source>
</evidence>
<dbReference type="EMBL" id="CP031046">
    <property type="protein sequence ID" value="QDZ24467.1"/>
    <property type="molecule type" value="Genomic_DNA"/>
</dbReference>
<dbReference type="AlphaFoldDB" id="A0A5B8MVN0"/>
<organism evidence="2 3">
    <name type="scientific">Chloropicon primus</name>
    <dbReference type="NCBI Taxonomy" id="1764295"/>
    <lineage>
        <taxon>Eukaryota</taxon>
        <taxon>Viridiplantae</taxon>
        <taxon>Chlorophyta</taxon>
        <taxon>Chloropicophyceae</taxon>
        <taxon>Chloropicales</taxon>
        <taxon>Chloropicaceae</taxon>
        <taxon>Chloropicon</taxon>
    </lineage>
</organism>
<accession>A0A5B8MVN0</accession>
<name>A0A5B8MVN0_9CHLO</name>
<dbReference type="Proteomes" id="UP000316726">
    <property type="component" value="Chromosome 13"/>
</dbReference>
<evidence type="ECO:0000256" key="1">
    <source>
        <dbReference type="SAM" id="Coils"/>
    </source>
</evidence>
<keyword evidence="3" id="KW-1185">Reference proteome</keyword>
<proteinExistence type="predicted"/>
<keyword evidence="1" id="KW-0175">Coiled coil</keyword>
<reference evidence="2 3" key="1">
    <citation type="submission" date="2018-07" db="EMBL/GenBank/DDBJ databases">
        <title>The complete nuclear genome of the prasinophyte Chloropicon primus (CCMP1205).</title>
        <authorList>
            <person name="Pombert J.-F."/>
            <person name="Otis C."/>
            <person name="Turmel M."/>
            <person name="Lemieux C."/>
        </authorList>
    </citation>
    <scope>NUCLEOTIDE SEQUENCE [LARGE SCALE GENOMIC DNA]</scope>
    <source>
        <strain evidence="2 3">CCMP1205</strain>
    </source>
</reference>
<dbReference type="CDD" id="cd14686">
    <property type="entry name" value="bZIP"/>
    <property type="match status" value="1"/>
</dbReference>
<feature type="coiled-coil region" evidence="1">
    <location>
        <begin position="120"/>
        <end position="159"/>
    </location>
</feature>
<evidence type="ECO:0008006" key="4">
    <source>
        <dbReference type="Google" id="ProtNLM"/>
    </source>
</evidence>
<evidence type="ECO:0000313" key="2">
    <source>
        <dbReference type="EMBL" id="QDZ24467.1"/>
    </source>
</evidence>
<sequence>MKSSSKEIQRMNQSAVREDFIPPVDVDMSQGGVHAFCSEGMQIAQLPITPCFGSPSGMPVPSGVTKPSSNGLASGQDSGMVVRRFPSCDGDGLECSHEHEEYVEGGVKITKCTHTHVHSARQANQKAVQKYRQKKKLELENLKKENLQLKGRVAELEQAMEKKLEGEDLLICLRREDKEQLEAMRALLKSIHIMTAPLDEKSEKKEASSSKP</sequence>